<evidence type="ECO:0000313" key="2">
    <source>
        <dbReference type="Proteomes" id="UP000826195"/>
    </source>
</evidence>
<keyword evidence="2" id="KW-1185">Reference proteome</keyword>
<reference evidence="1 2" key="1">
    <citation type="journal article" date="2021" name="J. Hered.">
        <title>A chromosome-level genome assembly of the parasitoid wasp, Cotesia glomerata (Hymenoptera: Braconidae).</title>
        <authorList>
            <person name="Pinto B.J."/>
            <person name="Weis J.J."/>
            <person name="Gamble T."/>
            <person name="Ode P.J."/>
            <person name="Paul R."/>
            <person name="Zaspel J.M."/>
        </authorList>
    </citation>
    <scope>NUCLEOTIDE SEQUENCE [LARGE SCALE GENOMIC DNA]</scope>
    <source>
        <strain evidence="1">CgM1</strain>
    </source>
</reference>
<dbReference type="Proteomes" id="UP000826195">
    <property type="component" value="Unassembled WGS sequence"/>
</dbReference>
<protein>
    <submittedName>
        <fullName evidence="1">Uncharacterized protein</fullName>
    </submittedName>
</protein>
<organism evidence="1 2">
    <name type="scientific">Cotesia glomerata</name>
    <name type="common">Lepidopteran parasitic wasp</name>
    <name type="synonym">Apanteles glomeratus</name>
    <dbReference type="NCBI Taxonomy" id="32391"/>
    <lineage>
        <taxon>Eukaryota</taxon>
        <taxon>Metazoa</taxon>
        <taxon>Ecdysozoa</taxon>
        <taxon>Arthropoda</taxon>
        <taxon>Hexapoda</taxon>
        <taxon>Insecta</taxon>
        <taxon>Pterygota</taxon>
        <taxon>Neoptera</taxon>
        <taxon>Endopterygota</taxon>
        <taxon>Hymenoptera</taxon>
        <taxon>Apocrita</taxon>
        <taxon>Ichneumonoidea</taxon>
        <taxon>Braconidae</taxon>
        <taxon>Microgastrinae</taxon>
        <taxon>Cotesia</taxon>
    </lineage>
</organism>
<evidence type="ECO:0000313" key="1">
    <source>
        <dbReference type="EMBL" id="KAH0534607.1"/>
    </source>
</evidence>
<gene>
    <name evidence="1" type="ORF">KQX54_005832</name>
</gene>
<sequence length="136" mass="16326">MLIKTRIMEHNFTSGFEIDWTWYSSDQVKWKMNALLSKYKSCFDNNSRSGRDYQTFDYYDVIDEIMQKNTKIHSYFFQRKSAYKEKVNVSEDELSSSPSTNSSKDKTKCNTTWDWLENSKTKVALEQEWLKHLKNE</sequence>
<dbReference type="EMBL" id="JAHXZJ010002982">
    <property type="protein sequence ID" value="KAH0534607.1"/>
    <property type="molecule type" value="Genomic_DNA"/>
</dbReference>
<name>A0AAV7HWB5_COTGL</name>
<comment type="caution">
    <text evidence="1">The sequence shown here is derived from an EMBL/GenBank/DDBJ whole genome shotgun (WGS) entry which is preliminary data.</text>
</comment>
<proteinExistence type="predicted"/>
<accession>A0AAV7HWB5</accession>
<dbReference type="AlphaFoldDB" id="A0AAV7HWB5"/>